<keyword evidence="2" id="KW-0812">Transmembrane</keyword>
<dbReference type="OrthoDB" id="4840035at2759"/>
<keyword evidence="4" id="KW-1185">Reference proteome</keyword>
<organism evidence="3 4">
    <name type="scientific">Aspergillus tamarii</name>
    <dbReference type="NCBI Taxonomy" id="41984"/>
    <lineage>
        <taxon>Eukaryota</taxon>
        <taxon>Fungi</taxon>
        <taxon>Dikarya</taxon>
        <taxon>Ascomycota</taxon>
        <taxon>Pezizomycotina</taxon>
        <taxon>Eurotiomycetes</taxon>
        <taxon>Eurotiomycetidae</taxon>
        <taxon>Eurotiales</taxon>
        <taxon>Aspergillaceae</taxon>
        <taxon>Aspergillus</taxon>
        <taxon>Aspergillus subgen. Circumdati</taxon>
    </lineage>
</organism>
<dbReference type="AlphaFoldDB" id="A0A5N6UH89"/>
<feature type="compositionally biased region" description="Basic and acidic residues" evidence="1">
    <location>
        <begin position="9"/>
        <end position="19"/>
    </location>
</feature>
<keyword evidence="2" id="KW-1133">Transmembrane helix</keyword>
<name>A0A5N6UH89_ASPTM</name>
<dbReference type="EMBL" id="ML738707">
    <property type="protein sequence ID" value="KAE8157975.1"/>
    <property type="molecule type" value="Genomic_DNA"/>
</dbReference>
<evidence type="ECO:0000256" key="2">
    <source>
        <dbReference type="SAM" id="Phobius"/>
    </source>
</evidence>
<reference evidence="3 4" key="1">
    <citation type="submission" date="2019-04" db="EMBL/GenBank/DDBJ databases">
        <title>Friends and foes A comparative genomics study of 23 Aspergillus species from section Flavi.</title>
        <authorList>
            <consortium name="DOE Joint Genome Institute"/>
            <person name="Kjaerbolling I."/>
            <person name="Vesth T."/>
            <person name="Frisvad J.C."/>
            <person name="Nybo J.L."/>
            <person name="Theobald S."/>
            <person name="Kildgaard S."/>
            <person name="Isbrandt T."/>
            <person name="Kuo A."/>
            <person name="Sato A."/>
            <person name="Lyhne E.K."/>
            <person name="Kogle M.E."/>
            <person name="Wiebenga A."/>
            <person name="Kun R.S."/>
            <person name="Lubbers R.J."/>
            <person name="Makela M.R."/>
            <person name="Barry K."/>
            <person name="Chovatia M."/>
            <person name="Clum A."/>
            <person name="Daum C."/>
            <person name="Haridas S."/>
            <person name="He G."/>
            <person name="LaButti K."/>
            <person name="Lipzen A."/>
            <person name="Mondo S."/>
            <person name="Riley R."/>
            <person name="Salamov A."/>
            <person name="Simmons B.A."/>
            <person name="Magnuson J.K."/>
            <person name="Henrissat B."/>
            <person name="Mortensen U.H."/>
            <person name="Larsen T.O."/>
            <person name="Devries R.P."/>
            <person name="Grigoriev I.V."/>
            <person name="Machida M."/>
            <person name="Baker S.E."/>
            <person name="Andersen M.R."/>
        </authorList>
    </citation>
    <scope>NUCLEOTIDE SEQUENCE [LARGE SCALE GENOMIC DNA]</scope>
    <source>
        <strain evidence="3 4">CBS 117626</strain>
    </source>
</reference>
<evidence type="ECO:0000313" key="4">
    <source>
        <dbReference type="Proteomes" id="UP000326950"/>
    </source>
</evidence>
<feature type="non-terminal residue" evidence="3">
    <location>
        <position position="58"/>
    </location>
</feature>
<keyword evidence="2" id="KW-0472">Membrane</keyword>
<evidence type="ECO:0000256" key="1">
    <source>
        <dbReference type="SAM" id="MobiDB-lite"/>
    </source>
</evidence>
<proteinExistence type="predicted"/>
<feature type="region of interest" description="Disordered" evidence="1">
    <location>
        <begin position="1"/>
        <end position="22"/>
    </location>
</feature>
<sequence>MSGGGGLREINKKEKEKGKIQTNAQVDHSARVRCVLDFTGGMMLAGLLVLVTVLIWRL</sequence>
<evidence type="ECO:0000313" key="3">
    <source>
        <dbReference type="EMBL" id="KAE8157975.1"/>
    </source>
</evidence>
<accession>A0A5N6UH89</accession>
<feature type="transmembrane region" description="Helical" evidence="2">
    <location>
        <begin position="38"/>
        <end position="56"/>
    </location>
</feature>
<protein>
    <submittedName>
        <fullName evidence="3">Uncharacterized protein</fullName>
    </submittedName>
</protein>
<dbReference type="Proteomes" id="UP000326950">
    <property type="component" value="Unassembled WGS sequence"/>
</dbReference>
<gene>
    <name evidence="3" type="ORF">BDV40DRAFT_276868</name>
</gene>